<evidence type="ECO:0000313" key="5">
    <source>
        <dbReference type="EMBL" id="KAL1267316.1"/>
    </source>
</evidence>
<dbReference type="Proteomes" id="UP001558613">
    <property type="component" value="Unassembled WGS sequence"/>
</dbReference>
<evidence type="ECO:0000259" key="4">
    <source>
        <dbReference type="Pfam" id="PF14484"/>
    </source>
</evidence>
<gene>
    <name evidence="5" type="ORF">QQF64_032679</name>
</gene>
<evidence type="ECO:0000256" key="2">
    <source>
        <dbReference type="ARBA" id="ARBA00022737"/>
    </source>
</evidence>
<feature type="compositionally biased region" description="Polar residues" evidence="3">
    <location>
        <begin position="30"/>
        <end position="42"/>
    </location>
</feature>
<feature type="non-terminal residue" evidence="5">
    <location>
        <position position="156"/>
    </location>
</feature>
<dbReference type="Pfam" id="PF14484">
    <property type="entry name" value="FISNA"/>
    <property type="match status" value="1"/>
</dbReference>
<evidence type="ECO:0000313" key="6">
    <source>
        <dbReference type="Proteomes" id="UP001558613"/>
    </source>
</evidence>
<feature type="domain" description="FISNA" evidence="4">
    <location>
        <begin position="123"/>
        <end position="156"/>
    </location>
</feature>
<keyword evidence="6" id="KW-1185">Reference proteome</keyword>
<reference evidence="5 6" key="1">
    <citation type="submission" date="2023-09" db="EMBL/GenBank/DDBJ databases">
        <authorList>
            <person name="Wang M."/>
        </authorList>
    </citation>
    <scope>NUCLEOTIDE SEQUENCE [LARGE SCALE GENOMIC DNA]</scope>
    <source>
        <strain evidence="5">GT-2023</strain>
        <tissue evidence="5">Liver</tissue>
    </source>
</reference>
<name>A0ABR3MRR2_9TELE</name>
<proteinExistence type="predicted"/>
<evidence type="ECO:0000256" key="1">
    <source>
        <dbReference type="ARBA" id="ARBA00022614"/>
    </source>
</evidence>
<dbReference type="EMBL" id="JAYMGO010000009">
    <property type="protein sequence ID" value="KAL1267316.1"/>
    <property type="molecule type" value="Genomic_DNA"/>
</dbReference>
<comment type="caution">
    <text evidence="5">The sequence shown here is derived from an EMBL/GenBank/DDBJ whole genome shotgun (WGS) entry which is preliminary data.</text>
</comment>
<protein>
    <recommendedName>
        <fullName evidence="4">FISNA domain-containing protein</fullName>
    </recommendedName>
</protein>
<dbReference type="InterPro" id="IPR051261">
    <property type="entry name" value="NLR"/>
</dbReference>
<feature type="region of interest" description="Disordered" evidence="3">
    <location>
        <begin position="1"/>
        <end position="107"/>
    </location>
</feature>
<accession>A0ABR3MRR2</accession>
<dbReference type="InterPro" id="IPR029495">
    <property type="entry name" value="NACHT-assoc"/>
</dbReference>
<keyword evidence="1" id="KW-0433">Leucine-rich repeat</keyword>
<feature type="compositionally biased region" description="Polar residues" evidence="3">
    <location>
        <begin position="74"/>
        <end position="100"/>
    </location>
</feature>
<dbReference type="PANTHER" id="PTHR24106">
    <property type="entry name" value="NACHT, LRR AND CARD DOMAINS-CONTAINING"/>
    <property type="match status" value="1"/>
</dbReference>
<feature type="non-terminal residue" evidence="5">
    <location>
        <position position="1"/>
    </location>
</feature>
<organism evidence="5 6">
    <name type="scientific">Cirrhinus molitorella</name>
    <name type="common">mud carp</name>
    <dbReference type="NCBI Taxonomy" id="172907"/>
    <lineage>
        <taxon>Eukaryota</taxon>
        <taxon>Metazoa</taxon>
        <taxon>Chordata</taxon>
        <taxon>Craniata</taxon>
        <taxon>Vertebrata</taxon>
        <taxon>Euteleostomi</taxon>
        <taxon>Actinopterygii</taxon>
        <taxon>Neopterygii</taxon>
        <taxon>Teleostei</taxon>
        <taxon>Ostariophysi</taxon>
        <taxon>Cypriniformes</taxon>
        <taxon>Cyprinidae</taxon>
        <taxon>Labeoninae</taxon>
        <taxon>Labeonini</taxon>
        <taxon>Cirrhinus</taxon>
    </lineage>
</organism>
<evidence type="ECO:0000256" key="3">
    <source>
        <dbReference type="SAM" id="MobiDB-lite"/>
    </source>
</evidence>
<sequence length="156" mass="17585">SVQQKRSEPESSCVSVRSDASMGHPMKFKSGNTKTDLSSVQQKRSEPKPSCVSVRSDASMGHPMKFKSGDTKTDLSSVQQKRSEPESSCVSVRSDASMNQPLDYKSEDTRTDLRHEVLNMFRLNLMKKFEHLYEGTAKQGNPTLLNEIYTELYITE</sequence>
<keyword evidence="2" id="KW-0677">Repeat</keyword>